<dbReference type="Gene3D" id="3.90.550.10">
    <property type="entry name" value="Spore Coat Polysaccharide Biosynthesis Protein SpsA, Chain A"/>
    <property type="match status" value="1"/>
</dbReference>
<dbReference type="OrthoDB" id="1142396at2"/>
<protein>
    <submittedName>
        <fullName evidence="5">Glycosyl transferase family 2</fullName>
    </submittedName>
</protein>
<reference evidence="5 6" key="1">
    <citation type="submission" date="2016-11" db="EMBL/GenBank/DDBJ databases">
        <authorList>
            <person name="Jaros S."/>
            <person name="Januszkiewicz K."/>
            <person name="Wedrychowicz H."/>
        </authorList>
    </citation>
    <scope>NUCLEOTIDE SEQUENCE [LARGE SCALE GENOMIC DNA]</scope>
    <source>
        <strain evidence="5 6">CGMCC 1.12145</strain>
    </source>
</reference>
<sequence>MKYYIIIPAHNEAKFLPLALRSVAEQTLLPEKLIVVDDNSTDNTTEVLLPFSAQYPWIDVVSATDSSTEHLPGGKVIQAFYQGLNTLDSHYDFVVKMDADIVLPPDYFATIAQIFGADPSIGIAGGLVYIEQKDKWVYEAIADKNHVRGPVKSYSKACFEKIGGLKPAIGWDTVDTLLARYHGFSIATTDTLIIKHLRPTGNAYTKKARLLRGHAMYTMRYGLLITFIASVKTAWKQRDPIVLSDNLKGYFQAGATQVPFLVTEDEGRFIRRYRWRGIRKKLGI</sequence>
<evidence type="ECO:0000313" key="5">
    <source>
        <dbReference type="EMBL" id="SFW72138.1"/>
    </source>
</evidence>
<dbReference type="InterPro" id="IPR029044">
    <property type="entry name" value="Nucleotide-diphossugar_trans"/>
</dbReference>
<dbReference type="SUPFAM" id="SSF53448">
    <property type="entry name" value="Nucleotide-diphospho-sugar transferases"/>
    <property type="match status" value="1"/>
</dbReference>
<comment type="similarity">
    <text evidence="1">Belongs to the glycosyltransferase 2 family.</text>
</comment>
<dbReference type="InterPro" id="IPR001173">
    <property type="entry name" value="Glyco_trans_2-like"/>
</dbReference>
<dbReference type="PANTHER" id="PTHR43685">
    <property type="entry name" value="GLYCOSYLTRANSFERASE"/>
    <property type="match status" value="1"/>
</dbReference>
<evidence type="ECO:0000256" key="3">
    <source>
        <dbReference type="ARBA" id="ARBA00022679"/>
    </source>
</evidence>
<name>A0A1K1RIR3_9FLAO</name>
<evidence type="ECO:0000313" key="6">
    <source>
        <dbReference type="Proteomes" id="UP000182248"/>
    </source>
</evidence>
<dbReference type="Pfam" id="PF00535">
    <property type="entry name" value="Glycos_transf_2"/>
    <property type="match status" value="1"/>
</dbReference>
<organism evidence="5 6">
    <name type="scientific">Sinomicrobium oceani</name>
    <dbReference type="NCBI Taxonomy" id="1150368"/>
    <lineage>
        <taxon>Bacteria</taxon>
        <taxon>Pseudomonadati</taxon>
        <taxon>Bacteroidota</taxon>
        <taxon>Flavobacteriia</taxon>
        <taxon>Flavobacteriales</taxon>
        <taxon>Flavobacteriaceae</taxon>
        <taxon>Sinomicrobium</taxon>
    </lineage>
</organism>
<dbReference type="InterPro" id="IPR050834">
    <property type="entry name" value="Glycosyltransf_2"/>
</dbReference>
<gene>
    <name evidence="5" type="ORF">SAMN02927921_03636</name>
</gene>
<evidence type="ECO:0000256" key="2">
    <source>
        <dbReference type="ARBA" id="ARBA00022676"/>
    </source>
</evidence>
<dbReference type="CDD" id="cd00761">
    <property type="entry name" value="Glyco_tranf_GTA_type"/>
    <property type="match status" value="1"/>
</dbReference>
<keyword evidence="2" id="KW-0328">Glycosyltransferase</keyword>
<keyword evidence="3 5" id="KW-0808">Transferase</keyword>
<keyword evidence="6" id="KW-1185">Reference proteome</keyword>
<dbReference type="STRING" id="1150368.SAMN02927921_03636"/>
<feature type="domain" description="Glycosyltransferase 2-like" evidence="4">
    <location>
        <begin position="5"/>
        <end position="140"/>
    </location>
</feature>
<dbReference type="GO" id="GO:0016757">
    <property type="term" value="F:glycosyltransferase activity"/>
    <property type="evidence" value="ECO:0007669"/>
    <property type="project" value="UniProtKB-KW"/>
</dbReference>
<evidence type="ECO:0000256" key="1">
    <source>
        <dbReference type="ARBA" id="ARBA00006739"/>
    </source>
</evidence>
<accession>A0A1K1RIR3</accession>
<dbReference type="RefSeq" id="WP_072318883.1">
    <property type="nucleotide sequence ID" value="NZ_FPJE01000027.1"/>
</dbReference>
<dbReference type="EMBL" id="FPJE01000027">
    <property type="protein sequence ID" value="SFW72138.1"/>
    <property type="molecule type" value="Genomic_DNA"/>
</dbReference>
<dbReference type="PANTHER" id="PTHR43685:SF5">
    <property type="entry name" value="GLYCOSYLTRANSFERASE EPSE-RELATED"/>
    <property type="match status" value="1"/>
</dbReference>
<dbReference type="AlphaFoldDB" id="A0A1K1RIR3"/>
<evidence type="ECO:0000259" key="4">
    <source>
        <dbReference type="Pfam" id="PF00535"/>
    </source>
</evidence>
<proteinExistence type="inferred from homology"/>
<dbReference type="Proteomes" id="UP000182248">
    <property type="component" value="Unassembled WGS sequence"/>
</dbReference>